<evidence type="ECO:0000313" key="3">
    <source>
        <dbReference type="Proteomes" id="UP000244441"/>
    </source>
</evidence>
<feature type="domain" description="DNA topoisomerase type IA zn finger" evidence="1">
    <location>
        <begin position="69"/>
        <end position="102"/>
    </location>
</feature>
<dbReference type="AlphaFoldDB" id="A0A2S0VQG3"/>
<feature type="domain" description="DNA topoisomerase type IA zn finger" evidence="1">
    <location>
        <begin position="113"/>
        <end position="150"/>
    </location>
</feature>
<dbReference type="RefSeq" id="WP_108602520.1">
    <property type="nucleotide sequence ID" value="NZ_CP026604.1"/>
</dbReference>
<dbReference type="EMBL" id="CP026604">
    <property type="protein sequence ID" value="AWB66457.1"/>
    <property type="molecule type" value="Genomic_DNA"/>
</dbReference>
<dbReference type="Pfam" id="PF01396">
    <property type="entry name" value="Zn_ribbon_Top1"/>
    <property type="match status" value="3"/>
</dbReference>
<dbReference type="SUPFAM" id="SSF57783">
    <property type="entry name" value="Zinc beta-ribbon"/>
    <property type="match status" value="3"/>
</dbReference>
<proteinExistence type="predicted"/>
<dbReference type="GO" id="GO:0003677">
    <property type="term" value="F:DNA binding"/>
    <property type="evidence" value="ECO:0007669"/>
    <property type="project" value="InterPro"/>
</dbReference>
<dbReference type="PANTHER" id="PTHR42785:SF1">
    <property type="entry name" value="DNA TOPOISOMERASE"/>
    <property type="match status" value="1"/>
</dbReference>
<dbReference type="GO" id="GO:0005694">
    <property type="term" value="C:chromosome"/>
    <property type="evidence" value="ECO:0007669"/>
    <property type="project" value="InterPro"/>
</dbReference>
<organism evidence="2 3">
    <name type="scientific">Saccharobesus litoralis</name>
    <dbReference type="NCBI Taxonomy" id="2172099"/>
    <lineage>
        <taxon>Bacteria</taxon>
        <taxon>Pseudomonadati</taxon>
        <taxon>Pseudomonadota</taxon>
        <taxon>Gammaproteobacteria</taxon>
        <taxon>Alteromonadales</taxon>
        <taxon>Alteromonadaceae</taxon>
        <taxon>Saccharobesus</taxon>
    </lineage>
</organism>
<dbReference type="OrthoDB" id="6412825at2"/>
<name>A0A2S0VQG3_9ALTE</name>
<gene>
    <name evidence="2" type="ORF">C2869_08465</name>
</gene>
<feature type="domain" description="DNA topoisomerase type IA zn finger" evidence="1">
    <location>
        <begin position="20"/>
        <end position="56"/>
    </location>
</feature>
<dbReference type="InterPro" id="IPR000380">
    <property type="entry name" value="Topo_IA"/>
</dbReference>
<dbReference type="KEGG" id="cate:C2869_08465"/>
<reference evidence="2 3" key="1">
    <citation type="submission" date="2018-01" db="EMBL/GenBank/DDBJ databases">
        <title>Genome sequence of a Cantenovulum-like bacteria.</title>
        <authorList>
            <person name="Tan W.R."/>
            <person name="Lau N.-S."/>
            <person name="Go F."/>
            <person name="Amirul A.-A.A."/>
        </authorList>
    </citation>
    <scope>NUCLEOTIDE SEQUENCE [LARGE SCALE GENOMIC DNA]</scope>
    <source>
        <strain evidence="2 3">CCB-QB4</strain>
    </source>
</reference>
<keyword evidence="3" id="KW-1185">Reference proteome</keyword>
<dbReference type="Gene3D" id="3.30.65.10">
    <property type="entry name" value="Bacterial Topoisomerase I, domain 1"/>
    <property type="match status" value="3"/>
</dbReference>
<dbReference type="GO" id="GO:0006265">
    <property type="term" value="P:DNA topological change"/>
    <property type="evidence" value="ECO:0007669"/>
    <property type="project" value="InterPro"/>
</dbReference>
<protein>
    <recommendedName>
        <fullName evidence="1">DNA topoisomerase type IA zn finger domain-containing protein</fullName>
    </recommendedName>
</protein>
<evidence type="ECO:0000259" key="1">
    <source>
        <dbReference type="Pfam" id="PF01396"/>
    </source>
</evidence>
<sequence length="192" mass="21432">MSDDTPLFNAKQQALEKAYQTCPNCGQHLVMKNGKAGAFIGCSQYPTCSYTRALHPEHDDFEAKEIPGSQCPKCASPLAIKNGRYGMFIGCTNFPACHHIEHEHDPVNEKHVPCPKCVGGELKHRTSRYGKSFYACDQYPKCKYLVNFKPVAQSCPDCAWPILVEKSTRGVKRLVCPQKGCQYKQDIASETL</sequence>
<dbReference type="GO" id="GO:0003917">
    <property type="term" value="F:DNA topoisomerase type I (single strand cut, ATP-independent) activity"/>
    <property type="evidence" value="ECO:0007669"/>
    <property type="project" value="InterPro"/>
</dbReference>
<dbReference type="PANTHER" id="PTHR42785">
    <property type="entry name" value="DNA TOPOISOMERASE, TYPE IA, CORE"/>
    <property type="match status" value="1"/>
</dbReference>
<dbReference type="InterPro" id="IPR013498">
    <property type="entry name" value="Topo_IA_Znf"/>
</dbReference>
<accession>A0A2S0VQG3</accession>
<dbReference type="Proteomes" id="UP000244441">
    <property type="component" value="Chromosome"/>
</dbReference>
<evidence type="ECO:0000313" key="2">
    <source>
        <dbReference type="EMBL" id="AWB66457.1"/>
    </source>
</evidence>